<accession>D5GZ39</accession>
<proteinExistence type="predicted"/>
<protein>
    <submittedName>
        <fullName evidence="3">AraC-type DNA-binding domain-containing protein</fullName>
    </submittedName>
</protein>
<evidence type="ECO:0000313" key="3">
    <source>
        <dbReference type="EMBL" id="CBL51048.1"/>
    </source>
</evidence>
<dbReference type="InterPro" id="IPR014710">
    <property type="entry name" value="RmlC-like_jellyroll"/>
</dbReference>
<evidence type="ECO:0000313" key="4">
    <source>
        <dbReference type="Proteomes" id="UP000002371"/>
    </source>
</evidence>
<evidence type="ECO:0000259" key="2">
    <source>
        <dbReference type="PROSITE" id="PS01124"/>
    </source>
</evidence>
<dbReference type="InterPro" id="IPR018060">
    <property type="entry name" value="HTH_AraC"/>
</dbReference>
<dbReference type="eggNOG" id="COG2207">
    <property type="taxonomic scope" value="Bacteria"/>
</dbReference>
<dbReference type="KEGG" id="lcr:LCRIS_01601"/>
<dbReference type="PATRIC" id="fig|748671.3.peg.1576"/>
<dbReference type="AlphaFoldDB" id="D5GZ39"/>
<organism evidence="3 4">
    <name type="scientific">Lactobacillus crispatus (strain ST1)</name>
    <dbReference type="NCBI Taxonomy" id="748671"/>
    <lineage>
        <taxon>Bacteria</taxon>
        <taxon>Bacillati</taxon>
        <taxon>Bacillota</taxon>
        <taxon>Bacilli</taxon>
        <taxon>Lactobacillales</taxon>
        <taxon>Lactobacillaceae</taxon>
        <taxon>Lactobacillus</taxon>
    </lineage>
</organism>
<dbReference type="Pfam" id="PF12833">
    <property type="entry name" value="HTH_18"/>
    <property type="match status" value="1"/>
</dbReference>
<feature type="domain" description="HTH araC/xylS-type" evidence="2">
    <location>
        <begin position="219"/>
        <end position="321"/>
    </location>
</feature>
<dbReference type="SUPFAM" id="SSF51182">
    <property type="entry name" value="RmlC-like cupins"/>
    <property type="match status" value="1"/>
</dbReference>
<dbReference type="EMBL" id="FN692037">
    <property type="protein sequence ID" value="CBL51048.1"/>
    <property type="molecule type" value="Genomic_DNA"/>
</dbReference>
<keyword evidence="1 3" id="KW-0238">DNA-binding</keyword>
<dbReference type="RefSeq" id="WP_013086752.1">
    <property type="nucleotide sequence ID" value="NC_014106.1"/>
</dbReference>
<dbReference type="GO" id="GO:0043565">
    <property type="term" value="F:sequence-specific DNA binding"/>
    <property type="evidence" value="ECO:0007669"/>
    <property type="project" value="InterPro"/>
</dbReference>
<dbReference type="HOGENOM" id="CLU_000445_88_0_9"/>
<gene>
    <name evidence="3" type="ordered locus">LCRIS_01601</name>
</gene>
<dbReference type="Gene3D" id="1.10.10.60">
    <property type="entry name" value="Homeodomain-like"/>
    <property type="match status" value="2"/>
</dbReference>
<dbReference type="SMART" id="SM00342">
    <property type="entry name" value="HTH_ARAC"/>
    <property type="match status" value="1"/>
</dbReference>
<sequence length="324" mass="37651">MSDKLTKKLFTLTPIETAQLTDHQSHDDLLSQLPFQIKKTNNIPVISQNLLNNKNIHINKHNRFCKYPLHSHTFTEINYVYHGSVNEIVNGQHITLKQGDFLLMDAGTSYSIDALDKNDILVNIIINNNTFSFESLIQIDRDYLKQVFLSNILSSNYLVFKAENTEDGLKTIANTMIEEYYFPSDFSKNILNHLSKIFFMLLYRNIDISSTNNNSDPDTRIIPTILKEIMNNYQTVNLIQLAEKYNYNKNYLSNLFKKNVGRTFSEVLIKKKLSESYKDIIAHPNKPIQQVILDHGFTNKTFFYKKFEAEYHIKPSKIKKSSSS</sequence>
<evidence type="ECO:0000256" key="1">
    <source>
        <dbReference type="ARBA" id="ARBA00023125"/>
    </source>
</evidence>
<name>D5GZ39_LACCS</name>
<reference key="2">
    <citation type="submission" date="2010-03" db="EMBL/GenBank/DDBJ databases">
        <title>Genome Sequence of Lactobacillus crispatus ST1.</title>
        <authorList>
            <person name="Ojala T."/>
            <person name="Kuparinen V."/>
            <person name="Koskinen J.P."/>
            <person name="Alatalo E."/>
            <person name="Holm L."/>
            <person name="Auvinen P."/>
            <person name="Edelman S."/>
            <person name="Westerlund-Wikstroem B."/>
            <person name="Korhonen T.K."/>
            <person name="Paulin L."/>
            <person name="Kankainen M."/>
        </authorList>
    </citation>
    <scope>NUCLEOTIDE SEQUENCE</scope>
    <source>
        <strain>ST1</strain>
    </source>
</reference>
<dbReference type="InterPro" id="IPR011051">
    <property type="entry name" value="RmlC_Cupin_sf"/>
</dbReference>
<dbReference type="PANTHER" id="PTHR43280">
    <property type="entry name" value="ARAC-FAMILY TRANSCRIPTIONAL REGULATOR"/>
    <property type="match status" value="1"/>
</dbReference>
<dbReference type="GO" id="GO:0003700">
    <property type="term" value="F:DNA-binding transcription factor activity"/>
    <property type="evidence" value="ECO:0007669"/>
    <property type="project" value="InterPro"/>
</dbReference>
<dbReference type="Gene3D" id="2.60.120.10">
    <property type="entry name" value="Jelly Rolls"/>
    <property type="match status" value="1"/>
</dbReference>
<dbReference type="Proteomes" id="UP000002371">
    <property type="component" value="Chromosome"/>
</dbReference>
<dbReference type="PANTHER" id="PTHR43280:SF28">
    <property type="entry name" value="HTH-TYPE TRANSCRIPTIONAL ACTIVATOR RHAS"/>
    <property type="match status" value="1"/>
</dbReference>
<dbReference type="PROSITE" id="PS01124">
    <property type="entry name" value="HTH_ARAC_FAMILY_2"/>
    <property type="match status" value="1"/>
</dbReference>
<reference evidence="3 4" key="1">
    <citation type="journal article" date="2010" name="J. Bacteriol.">
        <title>Genome sequence of Lactobacillus crispatus ST1.</title>
        <authorList>
            <person name="Ojala T."/>
            <person name="Kuparinen V."/>
            <person name="Koskinen J.P."/>
            <person name="Alatalo E."/>
            <person name="Holm L."/>
            <person name="Auvinen P."/>
            <person name="Edelman S."/>
            <person name="Westerlund-Wikstrom B."/>
            <person name="Korhonen T.K."/>
            <person name="Paulin L."/>
            <person name="Kankainen M."/>
        </authorList>
    </citation>
    <scope>NUCLEOTIDE SEQUENCE [LARGE SCALE GENOMIC DNA]</scope>
    <source>
        <strain evidence="3 4">ST1</strain>
    </source>
</reference>